<keyword evidence="13" id="KW-1185">Reference proteome</keyword>
<dbReference type="AlphaFoldDB" id="A0A210QF10"/>
<sequence length="662" mass="75709">MGLLSEGSPLSWEDTKKHADHVRKHGIRQFINMYRKLKDMKKDVLYWGDEVEYMLVKFDDEKKTARLRLDADRVLAILQQQEKETPHDHPSTWRPEYASYMVEGTPGKPYGGLFAHFNVVEANMKLRREEIQKCLGPNEVPLSLTSYPRTGSGVFSDPPTYTDPANSASRSLFYPDQVVFLGHPRFLTLTRNIRERREEKVCINIPVFKDTNTKSPFVEDYLPLKDDGEGAAAALPDHIYMDCMGFGMGCSCLQVTFQACNIDEARYLYDQLTPLCPILLALSAASPVYRGHLADIDARWTVISQSVDDRTKEERGEKELKNNKYRITKSRYDSIDSYLMEMNEAYNDVELCIDQDLCNELQEAGIDRTMSRHIAHLFIRDPISLFSEKVNQDDSSDTDHFENIQSTNWQTMRFKPPPPNSDIGWRVEFRPMEVQLSDFENAAYTVFIVLLTRVILTYNLNLVVPISKVDENLKTAHQRDAVLDGKFNFRKELFTECSPEEIAKCMAKGCPRQKCECMDDEYQQMSINDIINGNGEFPGLIPLIEKYIASLDTDVDTCCTITNYLKFISKKASGELKTTSKWIREFIHNHPAYKHDSVVSETINYDLLKMCTQISTGEISSPLVQPTVSSKTTDDIPTAMSKAEGYLNEKNTRSRTTNGLRS</sequence>
<evidence type="ECO:0000256" key="4">
    <source>
        <dbReference type="ARBA" id="ARBA00022598"/>
    </source>
</evidence>
<dbReference type="Pfam" id="PF03074">
    <property type="entry name" value="GCS"/>
    <property type="match status" value="1"/>
</dbReference>
<evidence type="ECO:0000256" key="3">
    <source>
        <dbReference type="ARBA" id="ARBA00012220"/>
    </source>
</evidence>
<evidence type="ECO:0000256" key="7">
    <source>
        <dbReference type="ARBA" id="ARBA00022840"/>
    </source>
</evidence>
<evidence type="ECO:0000256" key="6">
    <source>
        <dbReference type="ARBA" id="ARBA00022741"/>
    </source>
</evidence>
<evidence type="ECO:0000256" key="2">
    <source>
        <dbReference type="ARBA" id="ARBA00008100"/>
    </source>
</evidence>
<comment type="caution">
    <text evidence="12">The sequence shown here is derived from an EMBL/GenBank/DDBJ whole genome shotgun (WGS) entry which is preliminary data.</text>
</comment>
<gene>
    <name evidence="12" type="ORF">KP79_PYT23460</name>
</gene>
<dbReference type="Gene3D" id="1.10.8.960">
    <property type="match status" value="1"/>
</dbReference>
<evidence type="ECO:0000256" key="5">
    <source>
        <dbReference type="ARBA" id="ARBA00022684"/>
    </source>
</evidence>
<protein>
    <recommendedName>
        <fullName evidence="3 10">Glutamate--cysteine ligase</fullName>
        <ecNumber evidence="3 10">6.3.2.2</ecNumber>
    </recommendedName>
    <alternativeName>
        <fullName evidence="9 10">Gamma-ECS</fullName>
    </alternativeName>
    <alternativeName>
        <fullName evidence="8 10">Gamma-glutamylcysteine synthetase</fullName>
    </alternativeName>
</protein>
<dbReference type="InterPro" id="IPR004308">
    <property type="entry name" value="GCS"/>
</dbReference>
<dbReference type="GO" id="GO:0017109">
    <property type="term" value="C:glutamate-cysteine ligase complex"/>
    <property type="evidence" value="ECO:0007669"/>
    <property type="project" value="TreeGrafter"/>
</dbReference>
<evidence type="ECO:0000313" key="13">
    <source>
        <dbReference type="Proteomes" id="UP000242188"/>
    </source>
</evidence>
<dbReference type="Gene3D" id="3.30.590.50">
    <property type="match status" value="2"/>
</dbReference>
<dbReference type="GO" id="GO:0005524">
    <property type="term" value="F:ATP binding"/>
    <property type="evidence" value="ECO:0007669"/>
    <property type="project" value="UniProtKB-UniRule"/>
</dbReference>
<dbReference type="EMBL" id="NEDP02003953">
    <property type="protein sequence ID" value="OWF47318.1"/>
    <property type="molecule type" value="Genomic_DNA"/>
</dbReference>
<dbReference type="OrthoDB" id="7939818at2759"/>
<evidence type="ECO:0000256" key="1">
    <source>
        <dbReference type="ARBA" id="ARBA00005006"/>
    </source>
</evidence>
<keyword evidence="4 10" id="KW-0436">Ligase</keyword>
<evidence type="ECO:0000256" key="9">
    <source>
        <dbReference type="ARBA" id="ARBA00032122"/>
    </source>
</evidence>
<dbReference type="GO" id="GO:0004357">
    <property type="term" value="F:glutamate-cysteine ligase activity"/>
    <property type="evidence" value="ECO:0007669"/>
    <property type="project" value="UniProtKB-UniRule"/>
</dbReference>
<accession>A0A210QF10</accession>
<dbReference type="SUPFAM" id="SSF55931">
    <property type="entry name" value="Glutamine synthetase/guanido kinase"/>
    <property type="match status" value="1"/>
</dbReference>
<dbReference type="PANTHER" id="PTHR11164">
    <property type="entry name" value="GLUTAMATE CYSTEINE LIGASE"/>
    <property type="match status" value="1"/>
</dbReference>
<comment type="pathway">
    <text evidence="1 10">Sulfur metabolism; glutathione biosynthesis; glutathione from L-cysteine and L-glutamate: step 1/2.</text>
</comment>
<keyword evidence="5 10" id="KW-0317">Glutathione biosynthesis</keyword>
<dbReference type="FunFam" id="3.30.590.50:FF:000002">
    <property type="entry name" value="Glutamate--cysteine ligase catalytic subunit"/>
    <property type="match status" value="1"/>
</dbReference>
<reference evidence="12 13" key="1">
    <citation type="journal article" date="2017" name="Nat. Ecol. Evol.">
        <title>Scallop genome provides insights into evolution of bilaterian karyotype and development.</title>
        <authorList>
            <person name="Wang S."/>
            <person name="Zhang J."/>
            <person name="Jiao W."/>
            <person name="Li J."/>
            <person name="Xun X."/>
            <person name="Sun Y."/>
            <person name="Guo X."/>
            <person name="Huan P."/>
            <person name="Dong B."/>
            <person name="Zhang L."/>
            <person name="Hu X."/>
            <person name="Sun X."/>
            <person name="Wang J."/>
            <person name="Zhao C."/>
            <person name="Wang Y."/>
            <person name="Wang D."/>
            <person name="Huang X."/>
            <person name="Wang R."/>
            <person name="Lv J."/>
            <person name="Li Y."/>
            <person name="Zhang Z."/>
            <person name="Liu B."/>
            <person name="Lu W."/>
            <person name="Hui Y."/>
            <person name="Liang J."/>
            <person name="Zhou Z."/>
            <person name="Hou R."/>
            <person name="Li X."/>
            <person name="Liu Y."/>
            <person name="Li H."/>
            <person name="Ning X."/>
            <person name="Lin Y."/>
            <person name="Zhao L."/>
            <person name="Xing Q."/>
            <person name="Dou J."/>
            <person name="Li Y."/>
            <person name="Mao J."/>
            <person name="Guo H."/>
            <person name="Dou H."/>
            <person name="Li T."/>
            <person name="Mu C."/>
            <person name="Jiang W."/>
            <person name="Fu Q."/>
            <person name="Fu X."/>
            <person name="Miao Y."/>
            <person name="Liu J."/>
            <person name="Yu Q."/>
            <person name="Li R."/>
            <person name="Liao H."/>
            <person name="Li X."/>
            <person name="Kong Y."/>
            <person name="Jiang Z."/>
            <person name="Chourrout D."/>
            <person name="Li R."/>
            <person name="Bao Z."/>
        </authorList>
    </citation>
    <scope>NUCLEOTIDE SEQUENCE [LARGE SCALE GENOMIC DNA]</scope>
    <source>
        <strain evidence="12 13">PY_sf001</strain>
    </source>
</reference>
<keyword evidence="6 10" id="KW-0547">Nucleotide-binding</keyword>
<comment type="catalytic activity">
    <reaction evidence="10">
        <text>L-cysteine + L-glutamate + ATP = gamma-L-glutamyl-L-cysteine + ADP + phosphate + H(+)</text>
        <dbReference type="Rhea" id="RHEA:13285"/>
        <dbReference type="ChEBI" id="CHEBI:15378"/>
        <dbReference type="ChEBI" id="CHEBI:29985"/>
        <dbReference type="ChEBI" id="CHEBI:30616"/>
        <dbReference type="ChEBI" id="CHEBI:35235"/>
        <dbReference type="ChEBI" id="CHEBI:43474"/>
        <dbReference type="ChEBI" id="CHEBI:58173"/>
        <dbReference type="ChEBI" id="CHEBI:456216"/>
        <dbReference type="EC" id="6.3.2.2"/>
    </reaction>
</comment>
<proteinExistence type="inferred from homology"/>
<feature type="region of interest" description="Disordered" evidence="11">
    <location>
        <begin position="625"/>
        <end position="662"/>
    </location>
</feature>
<name>A0A210QF10_MIZYE</name>
<dbReference type="FunFam" id="3.30.590.50:FF:000001">
    <property type="entry name" value="Glutamate-cysteine ligase Gcs1"/>
    <property type="match status" value="1"/>
</dbReference>
<dbReference type="UniPathway" id="UPA00142">
    <property type="reaction ID" value="UER00209"/>
</dbReference>
<dbReference type="PANTHER" id="PTHR11164:SF0">
    <property type="entry name" value="GLUTAMATE--CYSTEINE LIGASE CATALYTIC SUBUNIT"/>
    <property type="match status" value="1"/>
</dbReference>
<dbReference type="GO" id="GO:0006750">
    <property type="term" value="P:glutathione biosynthetic process"/>
    <property type="evidence" value="ECO:0007669"/>
    <property type="project" value="UniProtKB-UniRule"/>
</dbReference>
<evidence type="ECO:0000256" key="11">
    <source>
        <dbReference type="SAM" id="MobiDB-lite"/>
    </source>
</evidence>
<comment type="similarity">
    <text evidence="2 10">Belongs to the glutamate--cysteine ligase type 3 family.</text>
</comment>
<evidence type="ECO:0000256" key="8">
    <source>
        <dbReference type="ARBA" id="ARBA00030585"/>
    </source>
</evidence>
<organism evidence="12 13">
    <name type="scientific">Mizuhopecten yessoensis</name>
    <name type="common">Japanese scallop</name>
    <name type="synonym">Patinopecten yessoensis</name>
    <dbReference type="NCBI Taxonomy" id="6573"/>
    <lineage>
        <taxon>Eukaryota</taxon>
        <taxon>Metazoa</taxon>
        <taxon>Spiralia</taxon>
        <taxon>Lophotrochozoa</taxon>
        <taxon>Mollusca</taxon>
        <taxon>Bivalvia</taxon>
        <taxon>Autobranchia</taxon>
        <taxon>Pteriomorphia</taxon>
        <taxon>Pectinida</taxon>
        <taxon>Pectinoidea</taxon>
        <taxon>Pectinidae</taxon>
        <taxon>Mizuhopecten</taxon>
    </lineage>
</organism>
<dbReference type="Proteomes" id="UP000242188">
    <property type="component" value="Unassembled WGS sequence"/>
</dbReference>
<evidence type="ECO:0000256" key="10">
    <source>
        <dbReference type="RuleBase" id="RU367135"/>
    </source>
</evidence>
<evidence type="ECO:0000313" key="12">
    <source>
        <dbReference type="EMBL" id="OWF47318.1"/>
    </source>
</evidence>
<dbReference type="InterPro" id="IPR014746">
    <property type="entry name" value="Gln_synth/guanido_kin_cat_dom"/>
</dbReference>
<dbReference type="STRING" id="6573.A0A210QF10"/>
<dbReference type="EC" id="6.3.2.2" evidence="3 10"/>
<keyword evidence="7 10" id="KW-0067">ATP-binding</keyword>